<proteinExistence type="predicted"/>
<dbReference type="EMBL" id="GBXM01092385">
    <property type="protein sequence ID" value="JAH16192.1"/>
    <property type="molecule type" value="Transcribed_RNA"/>
</dbReference>
<reference evidence="2" key="2">
    <citation type="journal article" date="2015" name="Fish Shellfish Immunol.">
        <title>Early steps in the European eel (Anguilla anguilla)-Vibrio vulnificus interaction in the gills: Role of the RtxA13 toxin.</title>
        <authorList>
            <person name="Callol A."/>
            <person name="Pajuelo D."/>
            <person name="Ebbesson L."/>
            <person name="Teles M."/>
            <person name="MacKenzie S."/>
            <person name="Amaro C."/>
        </authorList>
    </citation>
    <scope>NUCLEOTIDE SEQUENCE</scope>
</reference>
<dbReference type="AlphaFoldDB" id="A0A0E9QI49"/>
<protein>
    <submittedName>
        <fullName evidence="2">Uncharacterized protein</fullName>
    </submittedName>
</protein>
<evidence type="ECO:0000256" key="1">
    <source>
        <dbReference type="SAM" id="Phobius"/>
    </source>
</evidence>
<evidence type="ECO:0000313" key="2">
    <source>
        <dbReference type="EMBL" id="JAH16192.1"/>
    </source>
</evidence>
<name>A0A0E9QI49_ANGAN</name>
<keyword evidence="1" id="KW-1133">Transmembrane helix</keyword>
<keyword evidence="1" id="KW-0472">Membrane</keyword>
<sequence length="62" mass="7402">MLIKSKIHKSLYLKPRTNRSNCLQLVWLRDRFICYKKTCTKLRLACLLLLSYILLNGCHIYS</sequence>
<organism evidence="2">
    <name type="scientific">Anguilla anguilla</name>
    <name type="common">European freshwater eel</name>
    <name type="synonym">Muraena anguilla</name>
    <dbReference type="NCBI Taxonomy" id="7936"/>
    <lineage>
        <taxon>Eukaryota</taxon>
        <taxon>Metazoa</taxon>
        <taxon>Chordata</taxon>
        <taxon>Craniata</taxon>
        <taxon>Vertebrata</taxon>
        <taxon>Euteleostomi</taxon>
        <taxon>Actinopterygii</taxon>
        <taxon>Neopterygii</taxon>
        <taxon>Teleostei</taxon>
        <taxon>Anguilliformes</taxon>
        <taxon>Anguillidae</taxon>
        <taxon>Anguilla</taxon>
    </lineage>
</organism>
<feature type="transmembrane region" description="Helical" evidence="1">
    <location>
        <begin position="42"/>
        <end position="61"/>
    </location>
</feature>
<keyword evidence="1" id="KW-0812">Transmembrane</keyword>
<accession>A0A0E9QI49</accession>
<reference evidence="2" key="1">
    <citation type="submission" date="2014-11" db="EMBL/GenBank/DDBJ databases">
        <authorList>
            <person name="Amaro Gonzalez C."/>
        </authorList>
    </citation>
    <scope>NUCLEOTIDE SEQUENCE</scope>
</reference>